<keyword evidence="2" id="KW-0245">EGF-like domain</keyword>
<feature type="domain" description="EGF-like" evidence="4">
    <location>
        <begin position="229"/>
        <end position="271"/>
    </location>
</feature>
<dbReference type="EMBL" id="CACVKT020009827">
    <property type="protein sequence ID" value="CAC5423602.1"/>
    <property type="molecule type" value="Genomic_DNA"/>
</dbReference>
<evidence type="ECO:0000256" key="1">
    <source>
        <dbReference type="ARBA" id="ARBA00023157"/>
    </source>
</evidence>
<dbReference type="Proteomes" id="UP000507470">
    <property type="component" value="Unassembled WGS sequence"/>
</dbReference>
<protein>
    <recommendedName>
        <fullName evidence="4">EGF-like domain-containing protein</fullName>
    </recommendedName>
</protein>
<reference evidence="5 6" key="1">
    <citation type="submission" date="2020-06" db="EMBL/GenBank/DDBJ databases">
        <authorList>
            <person name="Li R."/>
            <person name="Bekaert M."/>
        </authorList>
    </citation>
    <scope>NUCLEOTIDE SEQUENCE [LARGE SCALE GENOMIC DNA]</scope>
    <source>
        <strain evidence="6">wild</strain>
    </source>
</reference>
<accession>A0A6J8EV49</accession>
<dbReference type="AlphaFoldDB" id="A0A6J8EV49"/>
<feature type="chain" id="PRO_5026977662" description="EGF-like domain-containing protein" evidence="3">
    <location>
        <begin position="19"/>
        <end position="293"/>
    </location>
</feature>
<gene>
    <name evidence="5" type="ORF">MCOR_55587</name>
</gene>
<evidence type="ECO:0000259" key="4">
    <source>
        <dbReference type="PROSITE" id="PS50026"/>
    </source>
</evidence>
<organism evidence="5 6">
    <name type="scientific">Mytilus coruscus</name>
    <name type="common">Sea mussel</name>
    <dbReference type="NCBI Taxonomy" id="42192"/>
    <lineage>
        <taxon>Eukaryota</taxon>
        <taxon>Metazoa</taxon>
        <taxon>Spiralia</taxon>
        <taxon>Lophotrochozoa</taxon>
        <taxon>Mollusca</taxon>
        <taxon>Bivalvia</taxon>
        <taxon>Autobranchia</taxon>
        <taxon>Pteriomorphia</taxon>
        <taxon>Mytilida</taxon>
        <taxon>Mytiloidea</taxon>
        <taxon>Mytilidae</taxon>
        <taxon>Mytilinae</taxon>
        <taxon>Mytilus</taxon>
    </lineage>
</organism>
<evidence type="ECO:0000313" key="5">
    <source>
        <dbReference type="EMBL" id="CAC5423602.1"/>
    </source>
</evidence>
<dbReference type="Pfam" id="PF00008">
    <property type="entry name" value="EGF"/>
    <property type="match status" value="1"/>
</dbReference>
<dbReference type="SUPFAM" id="SSF57196">
    <property type="entry name" value="EGF/Laminin"/>
    <property type="match status" value="1"/>
</dbReference>
<keyword evidence="3" id="KW-0732">Signal</keyword>
<keyword evidence="1" id="KW-1015">Disulfide bond</keyword>
<comment type="caution">
    <text evidence="2">Lacks conserved residue(s) required for the propagation of feature annotation.</text>
</comment>
<dbReference type="OrthoDB" id="10028859at2759"/>
<dbReference type="InterPro" id="IPR000742">
    <property type="entry name" value="EGF"/>
</dbReference>
<name>A0A6J8EV49_MYTCO</name>
<dbReference type="PROSITE" id="PS50026">
    <property type="entry name" value="EGF_3"/>
    <property type="match status" value="1"/>
</dbReference>
<evidence type="ECO:0000313" key="6">
    <source>
        <dbReference type="Proteomes" id="UP000507470"/>
    </source>
</evidence>
<dbReference type="Gene3D" id="2.10.25.10">
    <property type="entry name" value="Laminin"/>
    <property type="match status" value="1"/>
</dbReference>
<evidence type="ECO:0000256" key="3">
    <source>
        <dbReference type="SAM" id="SignalP"/>
    </source>
</evidence>
<dbReference type="PROSITE" id="PS00010">
    <property type="entry name" value="ASX_HYDROXYL"/>
    <property type="match status" value="1"/>
</dbReference>
<keyword evidence="6" id="KW-1185">Reference proteome</keyword>
<feature type="signal peptide" evidence="3">
    <location>
        <begin position="1"/>
        <end position="18"/>
    </location>
</feature>
<evidence type="ECO:0000256" key="2">
    <source>
        <dbReference type="PROSITE-ProRule" id="PRU00076"/>
    </source>
</evidence>
<proteinExistence type="predicted"/>
<sequence length="293" mass="31973">MNIIILTVLTLSVTLSQAYDCVCPTEGLLHVYTLDYSKDETQIVTASKDCFRIIASYTGGYGVVMKGEIGFVNRVDVRIQENCTAETMKGHNSISKRFLFASMMKGMMEGMKSTMGGMMTGAEKMACYSTCGVCDCDDACFNRQPCKLCKDFICSKNQAHFKHQSQTTLSTAIIQSTNKQTTHSLKHTSGYQTTDKITTKITVSPTSIPADTSTTANQSPINVTLKATNNSPCQSSPCLNGGFCVDKGQTYLCYCQSSPLGSIINTGKRCEFHIDLSKTLTTTEAPWFVIPGK</sequence>
<dbReference type="InterPro" id="IPR000152">
    <property type="entry name" value="EGF-type_Asp/Asn_hydroxyl_site"/>
</dbReference>